<dbReference type="NCBIfam" id="TIGR00842">
    <property type="entry name" value="bcct"/>
    <property type="match status" value="1"/>
</dbReference>
<sequence>MTTSSTKLDRPMFTTTLLVILAVTIPIIMFSDSAGPYITDLYNTITSHLGWIYQWYAVFALGFLLWLAFSKYGKITLSSDDQPAEFKTLTWITMIFCAGVGAGLLYWAVIEWSYYLKTPPLGIEAGTSKAKEWATTFPLFHWGISAWAIYCLPAVAIAYPFYVRKVPFLRLSTSCNHFYSPKQAAESGGKLGRFIDLFYMLSLIGGAGTSLGLSTPMIAASIAELFNTSHTLILELSVVFFCVAIFGASAFLGLEKGFKKLSEFNLIITFALLFFILAAGPTLFILKAGTNSIGLVLQNFFQMSLWTDPINNTGFVESWTVFYWAWWVAYGPFVGLFVTRISRGRTIKQLILGMLCFGSLGAWMFFIVFGNYAMNLEISQLLNIAEIIKQSGEATAITQIIMTLPFGKFPVLMFAIIAIVFLATTYDSASYTLASVTTRNLKEGDHPERWNRLFWAIALAIVPVALMYVDGGLKVILSTTIIVSLPLIIIGGFMSYSLTQMLKNDHASRVSVSHKQSDQIKHISE</sequence>
<keyword evidence="4 7" id="KW-0812">Transmembrane</keyword>
<name>A0ABY9TG35_9GAMM</name>
<keyword evidence="3" id="KW-1003">Cell membrane</keyword>
<feature type="transmembrane region" description="Helical" evidence="7">
    <location>
        <begin position="450"/>
        <end position="469"/>
    </location>
</feature>
<feature type="transmembrane region" description="Helical" evidence="7">
    <location>
        <begin position="321"/>
        <end position="338"/>
    </location>
</feature>
<evidence type="ECO:0000256" key="5">
    <source>
        <dbReference type="ARBA" id="ARBA00022989"/>
    </source>
</evidence>
<reference evidence="9" key="1">
    <citation type="submission" date="2023-09" db="EMBL/GenBank/DDBJ databases">
        <authorList>
            <person name="Li S."/>
            <person name="Li X."/>
            <person name="Zhang C."/>
            <person name="Zhao Z."/>
        </authorList>
    </citation>
    <scope>NUCLEOTIDE SEQUENCE [LARGE SCALE GENOMIC DNA]</scope>
    <source>
        <strain evidence="9">SQ345</strain>
    </source>
</reference>
<evidence type="ECO:0000256" key="2">
    <source>
        <dbReference type="ARBA" id="ARBA00022448"/>
    </source>
</evidence>
<feature type="transmembrane region" description="Helical" evidence="7">
    <location>
        <begin position="51"/>
        <end position="69"/>
    </location>
</feature>
<dbReference type="InterPro" id="IPR000060">
    <property type="entry name" value="BCCT_transptr"/>
</dbReference>
<dbReference type="EMBL" id="CP134146">
    <property type="protein sequence ID" value="WNC67727.1"/>
    <property type="molecule type" value="Genomic_DNA"/>
</dbReference>
<feature type="transmembrane region" description="Helical" evidence="7">
    <location>
        <begin position="197"/>
        <end position="220"/>
    </location>
</feature>
<feature type="transmembrane region" description="Helical" evidence="7">
    <location>
        <begin position="12"/>
        <end position="31"/>
    </location>
</feature>
<dbReference type="PROSITE" id="PS01303">
    <property type="entry name" value="BCCT"/>
    <property type="match status" value="1"/>
</dbReference>
<dbReference type="Pfam" id="PF02028">
    <property type="entry name" value="BCCT"/>
    <property type="match status" value="1"/>
</dbReference>
<evidence type="ECO:0000256" key="3">
    <source>
        <dbReference type="ARBA" id="ARBA00022475"/>
    </source>
</evidence>
<proteinExistence type="predicted"/>
<feature type="transmembrane region" description="Helical" evidence="7">
    <location>
        <begin position="266"/>
        <end position="286"/>
    </location>
</feature>
<feature type="transmembrane region" description="Helical" evidence="7">
    <location>
        <begin position="139"/>
        <end position="162"/>
    </location>
</feature>
<gene>
    <name evidence="8" type="ORF">RI845_14515</name>
</gene>
<accession>A0ABY9TG35</accession>
<feature type="transmembrane region" description="Helical" evidence="7">
    <location>
        <begin position="232"/>
        <end position="254"/>
    </location>
</feature>
<keyword evidence="2" id="KW-0813">Transport</keyword>
<keyword evidence="6 7" id="KW-0472">Membrane</keyword>
<dbReference type="PANTHER" id="PTHR30047">
    <property type="entry name" value="HIGH-AFFINITY CHOLINE TRANSPORT PROTEIN-RELATED"/>
    <property type="match status" value="1"/>
</dbReference>
<keyword evidence="9" id="KW-1185">Reference proteome</keyword>
<feature type="transmembrane region" description="Helical" evidence="7">
    <location>
        <begin position="89"/>
        <end position="110"/>
    </location>
</feature>
<organism evidence="8 9">
    <name type="scientific">Thalassotalea nanhaiensis</name>
    <dbReference type="NCBI Taxonomy" id="3065648"/>
    <lineage>
        <taxon>Bacteria</taxon>
        <taxon>Pseudomonadati</taxon>
        <taxon>Pseudomonadota</taxon>
        <taxon>Gammaproteobacteria</taxon>
        <taxon>Alteromonadales</taxon>
        <taxon>Colwelliaceae</taxon>
        <taxon>Thalassotalea</taxon>
    </lineage>
</organism>
<feature type="transmembrane region" description="Helical" evidence="7">
    <location>
        <begin position="350"/>
        <end position="373"/>
    </location>
</feature>
<dbReference type="Proteomes" id="UP001248581">
    <property type="component" value="Chromosome"/>
</dbReference>
<evidence type="ECO:0000256" key="6">
    <source>
        <dbReference type="ARBA" id="ARBA00023136"/>
    </source>
</evidence>
<dbReference type="RefSeq" id="WP_348386886.1">
    <property type="nucleotide sequence ID" value="NZ_CP134146.1"/>
</dbReference>
<evidence type="ECO:0000256" key="1">
    <source>
        <dbReference type="ARBA" id="ARBA00004651"/>
    </source>
</evidence>
<evidence type="ECO:0000256" key="4">
    <source>
        <dbReference type="ARBA" id="ARBA00022692"/>
    </source>
</evidence>
<keyword evidence="5 7" id="KW-1133">Transmembrane helix</keyword>
<feature type="transmembrane region" description="Helical" evidence="7">
    <location>
        <begin position="475"/>
        <end position="499"/>
    </location>
</feature>
<dbReference type="PANTHER" id="PTHR30047:SF12">
    <property type="entry name" value="BCCT-FAMILY TRANSPORTER"/>
    <property type="match status" value="1"/>
</dbReference>
<dbReference type="InterPro" id="IPR018093">
    <property type="entry name" value="BCCT_CS"/>
</dbReference>
<evidence type="ECO:0000313" key="9">
    <source>
        <dbReference type="Proteomes" id="UP001248581"/>
    </source>
</evidence>
<feature type="transmembrane region" description="Helical" evidence="7">
    <location>
        <begin position="411"/>
        <end position="429"/>
    </location>
</feature>
<protein>
    <submittedName>
        <fullName evidence="8">BCCT family transporter</fullName>
    </submittedName>
</protein>
<evidence type="ECO:0000313" key="8">
    <source>
        <dbReference type="EMBL" id="WNC67727.1"/>
    </source>
</evidence>
<evidence type="ECO:0000256" key="7">
    <source>
        <dbReference type="SAM" id="Phobius"/>
    </source>
</evidence>
<comment type="subcellular location">
    <subcellularLocation>
        <location evidence="1">Cell membrane</location>
        <topology evidence="1">Multi-pass membrane protein</topology>
    </subcellularLocation>
</comment>